<evidence type="ECO:0000313" key="1">
    <source>
        <dbReference type="EMBL" id="BAM18839.1"/>
    </source>
</evidence>
<organism evidence="1">
    <name type="scientific">Papilio xuthus</name>
    <name type="common">Asian swallowtail butterfly</name>
    <dbReference type="NCBI Taxonomy" id="66420"/>
    <lineage>
        <taxon>Eukaryota</taxon>
        <taxon>Metazoa</taxon>
        <taxon>Ecdysozoa</taxon>
        <taxon>Arthropoda</taxon>
        <taxon>Hexapoda</taxon>
        <taxon>Insecta</taxon>
        <taxon>Pterygota</taxon>
        <taxon>Neoptera</taxon>
        <taxon>Endopterygota</taxon>
        <taxon>Lepidoptera</taxon>
        <taxon>Glossata</taxon>
        <taxon>Ditrysia</taxon>
        <taxon>Papilionoidea</taxon>
        <taxon>Papilionidae</taxon>
        <taxon>Papilioninae</taxon>
        <taxon>Papilio</taxon>
    </lineage>
</organism>
<sequence>MAPYHNQTIMISRKCINFVYNLTYYLSIDSTNICDNHCILMEQIYICCIGRKLH</sequence>
<name>I4DLP9_PAPXU</name>
<proteinExistence type="evidence at transcript level"/>
<reference evidence="1" key="1">
    <citation type="journal article" date="2012" name="BMC Biol.">
        <title>Comprehensive microarray-based analysis for stage-specific larval camouflage pattern-associated genes in the swallowtail butterfly, Papilio xuthus.</title>
        <authorList>
            <person name="Futahashi R."/>
            <person name="Shirataki H."/>
            <person name="Narita T."/>
            <person name="Mita K."/>
            <person name="Fujiwara H."/>
        </authorList>
    </citation>
    <scope>NUCLEOTIDE SEQUENCE</scope>
    <source>
        <tissue evidence="1">Epidermis</tissue>
    </source>
</reference>
<dbReference type="AlphaFoldDB" id="I4DLP9"/>
<dbReference type="EMBL" id="AK402217">
    <property type="protein sequence ID" value="BAM18839.1"/>
    <property type="molecule type" value="mRNA"/>
</dbReference>
<accession>I4DLP9</accession>
<protein>
    <submittedName>
        <fullName evidence="1">Uncharacterized protein</fullName>
    </submittedName>
</protein>